<name>A0A8E2JJQ7_9PEZI</name>
<accession>A0A8E2JJQ7</accession>
<evidence type="ECO:0000256" key="1">
    <source>
        <dbReference type="SAM" id="MobiDB-lite"/>
    </source>
</evidence>
<feature type="region of interest" description="Disordered" evidence="1">
    <location>
        <begin position="334"/>
        <end position="389"/>
    </location>
</feature>
<organism evidence="3 4">
    <name type="scientific">Lepidopterella palustris CBS 459.81</name>
    <dbReference type="NCBI Taxonomy" id="1314670"/>
    <lineage>
        <taxon>Eukaryota</taxon>
        <taxon>Fungi</taxon>
        <taxon>Dikarya</taxon>
        <taxon>Ascomycota</taxon>
        <taxon>Pezizomycotina</taxon>
        <taxon>Dothideomycetes</taxon>
        <taxon>Pleosporomycetidae</taxon>
        <taxon>Mytilinidiales</taxon>
        <taxon>Argynnaceae</taxon>
        <taxon>Lepidopterella</taxon>
    </lineage>
</organism>
<keyword evidence="2" id="KW-0812">Transmembrane</keyword>
<dbReference type="InterPro" id="IPR021836">
    <property type="entry name" value="DUF3429"/>
</dbReference>
<protein>
    <submittedName>
        <fullName evidence="3">Uncharacterized protein</fullName>
    </submittedName>
</protein>
<keyword evidence="4" id="KW-1185">Reference proteome</keyword>
<feature type="compositionally biased region" description="Basic and acidic residues" evidence="1">
    <location>
        <begin position="337"/>
        <end position="389"/>
    </location>
</feature>
<keyword evidence="2" id="KW-1133">Transmembrane helix</keyword>
<sequence length="389" mass="42831">MLRRGASRSVICSLKTPTTRPVRLSFNRPAPQALWNSKLCTLTMKRPQIVAITPYNPTQAAICQRNVTSSPWDKIDKTAEDKIAHQKIQPTPEIVSSMSSVHPVMGEVGTPNPVRDVDMMAGIKRDLNCPQNTIRRTFSLSEVPRQAYTIGLAGVLPYLATSLSTVYCAWEINHATANTFGFLISAPTAEALLHVLEPLQVGYGAVIISFLGAIHWGLEWAGYGGYQGYKRYAIGVVAPAIAWPTILMPVEHALIAQFFAFTMLYYADTRAAYRGWTPAWYNTYRFVLTFIVGASIVISLIGRGEVAHRIGRLPGAVDRLVAFRDSAQETLAEEEEAIRAKQVKADEENANKGNEKKSSDQGGEKGVEEENEEGGKEESKEESKEGKKA</sequence>
<reference evidence="3 4" key="1">
    <citation type="journal article" date="2016" name="Nat. Commun.">
        <title>Ectomycorrhizal ecology is imprinted in the genome of the dominant symbiotic fungus Cenococcum geophilum.</title>
        <authorList>
            <consortium name="DOE Joint Genome Institute"/>
            <person name="Peter M."/>
            <person name="Kohler A."/>
            <person name="Ohm R.A."/>
            <person name="Kuo A."/>
            <person name="Krutzmann J."/>
            <person name="Morin E."/>
            <person name="Arend M."/>
            <person name="Barry K.W."/>
            <person name="Binder M."/>
            <person name="Choi C."/>
            <person name="Clum A."/>
            <person name="Copeland A."/>
            <person name="Grisel N."/>
            <person name="Haridas S."/>
            <person name="Kipfer T."/>
            <person name="LaButti K."/>
            <person name="Lindquist E."/>
            <person name="Lipzen A."/>
            <person name="Maire R."/>
            <person name="Meier B."/>
            <person name="Mihaltcheva S."/>
            <person name="Molinier V."/>
            <person name="Murat C."/>
            <person name="Poggeler S."/>
            <person name="Quandt C.A."/>
            <person name="Sperisen C."/>
            <person name="Tritt A."/>
            <person name="Tisserant E."/>
            <person name="Crous P.W."/>
            <person name="Henrissat B."/>
            <person name="Nehls U."/>
            <person name="Egli S."/>
            <person name="Spatafora J.W."/>
            <person name="Grigoriev I.V."/>
            <person name="Martin F.M."/>
        </authorList>
    </citation>
    <scope>NUCLEOTIDE SEQUENCE [LARGE SCALE GENOMIC DNA]</scope>
    <source>
        <strain evidence="3 4">CBS 459.81</strain>
    </source>
</reference>
<gene>
    <name evidence="3" type="ORF">K432DRAFT_389057</name>
</gene>
<evidence type="ECO:0000256" key="2">
    <source>
        <dbReference type="SAM" id="Phobius"/>
    </source>
</evidence>
<dbReference type="OrthoDB" id="194289at2759"/>
<dbReference type="PANTHER" id="PTHR15887:SF1">
    <property type="entry name" value="TRANSMEMBRANE PROTEIN 69"/>
    <property type="match status" value="1"/>
</dbReference>
<feature type="transmembrane region" description="Helical" evidence="2">
    <location>
        <begin position="201"/>
        <end position="221"/>
    </location>
</feature>
<evidence type="ECO:0000313" key="4">
    <source>
        <dbReference type="Proteomes" id="UP000250266"/>
    </source>
</evidence>
<dbReference type="Proteomes" id="UP000250266">
    <property type="component" value="Unassembled WGS sequence"/>
</dbReference>
<feature type="transmembrane region" description="Helical" evidence="2">
    <location>
        <begin position="233"/>
        <end position="266"/>
    </location>
</feature>
<dbReference type="EMBL" id="KV744827">
    <property type="protein sequence ID" value="OCK84932.1"/>
    <property type="molecule type" value="Genomic_DNA"/>
</dbReference>
<dbReference type="Pfam" id="PF11911">
    <property type="entry name" value="DUF3429"/>
    <property type="match status" value="1"/>
</dbReference>
<evidence type="ECO:0000313" key="3">
    <source>
        <dbReference type="EMBL" id="OCK84932.1"/>
    </source>
</evidence>
<feature type="transmembrane region" description="Helical" evidence="2">
    <location>
        <begin position="286"/>
        <end position="302"/>
    </location>
</feature>
<keyword evidence="2" id="KW-0472">Membrane</keyword>
<proteinExistence type="predicted"/>
<dbReference type="AlphaFoldDB" id="A0A8E2JJQ7"/>
<dbReference type="PANTHER" id="PTHR15887">
    <property type="entry name" value="TRANSMEMBRANE PROTEIN 69"/>
    <property type="match status" value="1"/>
</dbReference>